<reference evidence="2 3" key="1">
    <citation type="submission" date="2014-11" db="EMBL/GenBank/DDBJ databases">
        <title>Genome of a novel goose pathogen.</title>
        <authorList>
            <person name="Hansen C.M."/>
            <person name="Hueffer K."/>
            <person name="Choi S.C."/>
        </authorList>
    </citation>
    <scope>NUCLEOTIDE SEQUENCE [LARGE SCALE GENOMIC DNA]</scope>
    <source>
        <strain evidence="2 3">KH1503</strain>
    </source>
</reference>
<dbReference type="OrthoDB" id="5297467at2"/>
<dbReference type="RefSeq" id="WP_047761922.1">
    <property type="nucleotide sequence ID" value="NZ_CP091510.1"/>
</dbReference>
<evidence type="ECO:0000256" key="1">
    <source>
        <dbReference type="HAMAP-Rule" id="MF_00598"/>
    </source>
</evidence>
<keyword evidence="3" id="KW-1185">Reference proteome</keyword>
<sequence length="151" mass="16701">MAEVIAFLIEQYQDFEACPPPDDLGRILEDVGFDEAQIHNALMLLGVLSDSEGSTVHAYRSDALRIYTAEEADVLPSDVMGLLHFLQAEGAVNGEQREFVIHALLHMPPEEITVDMAKVLTLLVLWAHKSELPVLIGDELMMALHGKAVMH</sequence>
<dbReference type="InterPro" id="IPR007456">
    <property type="entry name" value="Smg"/>
</dbReference>
<dbReference type="Proteomes" id="UP000036027">
    <property type="component" value="Unassembled WGS sequence"/>
</dbReference>
<dbReference type="PANTHER" id="PTHR38692:SF1">
    <property type="entry name" value="PROTEIN SMG"/>
    <property type="match status" value="1"/>
</dbReference>
<protein>
    <recommendedName>
        <fullName evidence="1">Protein Smg homolog</fullName>
    </recommendedName>
</protein>
<comment type="similarity">
    <text evidence="1">Belongs to the Smg family.</text>
</comment>
<dbReference type="Pfam" id="PF04361">
    <property type="entry name" value="DUF494"/>
    <property type="match status" value="1"/>
</dbReference>
<dbReference type="HAMAP" id="MF_00598">
    <property type="entry name" value="Smg"/>
    <property type="match status" value="1"/>
</dbReference>
<proteinExistence type="inferred from homology"/>
<dbReference type="AlphaFoldDB" id="A0A0J0YPD1"/>
<evidence type="ECO:0000313" key="3">
    <source>
        <dbReference type="Proteomes" id="UP000036027"/>
    </source>
</evidence>
<dbReference type="STRING" id="1470200.PL75_10665"/>
<gene>
    <name evidence="1" type="primary">smg</name>
    <name evidence="2" type="ORF">PL75_10665</name>
</gene>
<comment type="caution">
    <text evidence="2">The sequence shown here is derived from an EMBL/GenBank/DDBJ whole genome shotgun (WGS) entry which is preliminary data.</text>
</comment>
<dbReference type="EMBL" id="JTDO01000026">
    <property type="protein sequence ID" value="KLT71992.1"/>
    <property type="molecule type" value="Genomic_DNA"/>
</dbReference>
<accession>A0A0J0YPD1</accession>
<organism evidence="2 3">
    <name type="scientific">Neisseria arctica</name>
    <dbReference type="NCBI Taxonomy" id="1470200"/>
    <lineage>
        <taxon>Bacteria</taxon>
        <taxon>Pseudomonadati</taxon>
        <taxon>Pseudomonadota</taxon>
        <taxon>Betaproteobacteria</taxon>
        <taxon>Neisseriales</taxon>
        <taxon>Neisseriaceae</taxon>
        <taxon>Neisseria</taxon>
    </lineage>
</organism>
<name>A0A0J0YPD1_9NEIS</name>
<evidence type="ECO:0000313" key="2">
    <source>
        <dbReference type="EMBL" id="KLT71992.1"/>
    </source>
</evidence>
<dbReference type="PANTHER" id="PTHR38692">
    <property type="entry name" value="PROTEIN SMG"/>
    <property type="match status" value="1"/>
</dbReference>
<dbReference type="PATRIC" id="fig|1470200.3.peg.1470"/>